<evidence type="ECO:0000313" key="3">
    <source>
        <dbReference type="Proteomes" id="UP000545037"/>
    </source>
</evidence>
<evidence type="ECO:0000313" key="2">
    <source>
        <dbReference type="EMBL" id="MBB5746077.1"/>
    </source>
</evidence>
<dbReference type="Proteomes" id="UP000545037">
    <property type="component" value="Unassembled WGS sequence"/>
</dbReference>
<dbReference type="PANTHER" id="PTHR43689">
    <property type="entry name" value="HYDROLASE"/>
    <property type="match status" value="1"/>
</dbReference>
<organism evidence="2 3">
    <name type="scientific">Brevundimonas variabilis</name>
    <dbReference type="NCBI Taxonomy" id="74312"/>
    <lineage>
        <taxon>Bacteria</taxon>
        <taxon>Pseudomonadati</taxon>
        <taxon>Pseudomonadota</taxon>
        <taxon>Alphaproteobacteria</taxon>
        <taxon>Caulobacterales</taxon>
        <taxon>Caulobacteraceae</taxon>
        <taxon>Brevundimonas</taxon>
    </lineage>
</organism>
<protein>
    <submittedName>
        <fullName evidence="2">Pimeloyl-ACP methyl ester carboxylesterase</fullName>
    </submittedName>
</protein>
<name>A0A7W9CI58_9CAUL</name>
<sequence>MRLILLVAFGLLVILIALGVWLWTPDQTRPALEAKYLRSPDDMVNVEGTLIHVRDTGPRDAPTVILLHGFGASLHTWEPWAEGLQDRFRVIRFDLPGSGLSPPDSTGDYTDARAMALIQGLMSRGGIDKASLVGNSVGGRIAWSFAASHPGRVEGLVLISPDGFASPGFEYGKPPEVPAIMKLMRYALPRFMLRSNIAVGYADPAALTDAAVERYHDLMLAPGARDAMLARMEQTILTDPVPLLEQITAPTLLIWGERDAMIPFSNAADYQRHIADVRLVSFAELGHLPHEEAPVDSLPPVRAFLADLQAAPITGS</sequence>
<dbReference type="RefSeq" id="WP_183213021.1">
    <property type="nucleotide sequence ID" value="NZ_JACHOR010000002.1"/>
</dbReference>
<gene>
    <name evidence="2" type="ORF">GGR13_001661</name>
</gene>
<feature type="domain" description="AB hydrolase-1" evidence="1">
    <location>
        <begin position="62"/>
        <end position="294"/>
    </location>
</feature>
<dbReference type="Gene3D" id="3.40.50.1820">
    <property type="entry name" value="alpha/beta hydrolase"/>
    <property type="match status" value="1"/>
</dbReference>
<dbReference type="EMBL" id="JACHOR010000002">
    <property type="protein sequence ID" value="MBB5746077.1"/>
    <property type="molecule type" value="Genomic_DNA"/>
</dbReference>
<dbReference type="PANTHER" id="PTHR43689:SF8">
    <property type="entry name" value="ALPHA_BETA-HYDROLASES SUPERFAMILY PROTEIN"/>
    <property type="match status" value="1"/>
</dbReference>
<dbReference type="InterPro" id="IPR000073">
    <property type="entry name" value="AB_hydrolase_1"/>
</dbReference>
<dbReference type="PRINTS" id="PR00111">
    <property type="entry name" value="ABHYDROLASE"/>
</dbReference>
<dbReference type="AlphaFoldDB" id="A0A7W9CI58"/>
<reference evidence="2 3" key="1">
    <citation type="submission" date="2020-08" db="EMBL/GenBank/DDBJ databases">
        <title>Genomic Encyclopedia of Type Strains, Phase IV (KMG-IV): sequencing the most valuable type-strain genomes for metagenomic binning, comparative biology and taxonomic classification.</title>
        <authorList>
            <person name="Goeker M."/>
        </authorList>
    </citation>
    <scope>NUCLEOTIDE SEQUENCE [LARGE SCALE GENOMIC DNA]</scope>
    <source>
        <strain evidence="2 3">DSM 4737</strain>
    </source>
</reference>
<dbReference type="InterPro" id="IPR029058">
    <property type="entry name" value="AB_hydrolase_fold"/>
</dbReference>
<dbReference type="SUPFAM" id="SSF53474">
    <property type="entry name" value="alpha/beta-Hydrolases"/>
    <property type="match status" value="1"/>
</dbReference>
<evidence type="ECO:0000259" key="1">
    <source>
        <dbReference type="Pfam" id="PF00561"/>
    </source>
</evidence>
<proteinExistence type="predicted"/>
<keyword evidence="3" id="KW-1185">Reference proteome</keyword>
<comment type="caution">
    <text evidence="2">The sequence shown here is derived from an EMBL/GenBank/DDBJ whole genome shotgun (WGS) entry which is preliminary data.</text>
</comment>
<accession>A0A7W9CI58</accession>
<dbReference type="Pfam" id="PF00561">
    <property type="entry name" value="Abhydrolase_1"/>
    <property type="match status" value="1"/>
</dbReference>